<gene>
    <name evidence="1" type="ORF">BCR42DRAFT_444201</name>
</gene>
<sequence length="161" mass="18660">MAERINGVIVKTLKKMVIDNEKQWDDLLPAALYSYRIKKHTTLKISPYEALFGQPPVLPDQGVLYQVGKAMGFERLIKLWGSVQSWKRMPPHFKKKTMPKVLRLSMKYMKSSNVTRTHIDSWMNKAWYSSTALMESLYENITNELTTMLALFPRFSSGNVL</sequence>
<dbReference type="Gene3D" id="3.30.420.10">
    <property type="entry name" value="Ribonuclease H-like superfamily/Ribonuclease H"/>
    <property type="match status" value="1"/>
</dbReference>
<comment type="caution">
    <text evidence="1">The sequence shown here is derived from an EMBL/GenBank/DDBJ whole genome shotgun (WGS) entry which is preliminary data.</text>
</comment>
<dbReference type="InterPro" id="IPR036397">
    <property type="entry name" value="RNaseH_sf"/>
</dbReference>
<dbReference type="GO" id="GO:0003676">
    <property type="term" value="F:nucleic acid binding"/>
    <property type="evidence" value="ECO:0007669"/>
    <property type="project" value="InterPro"/>
</dbReference>
<dbReference type="OrthoDB" id="2283696at2759"/>
<dbReference type="Proteomes" id="UP000193560">
    <property type="component" value="Unassembled WGS sequence"/>
</dbReference>
<keyword evidence="2" id="KW-1185">Reference proteome</keyword>
<dbReference type="SUPFAM" id="SSF53098">
    <property type="entry name" value="Ribonuclease H-like"/>
    <property type="match status" value="1"/>
</dbReference>
<organism evidence="1 2">
    <name type="scientific">Absidia repens</name>
    <dbReference type="NCBI Taxonomy" id="90262"/>
    <lineage>
        <taxon>Eukaryota</taxon>
        <taxon>Fungi</taxon>
        <taxon>Fungi incertae sedis</taxon>
        <taxon>Mucoromycota</taxon>
        <taxon>Mucoromycotina</taxon>
        <taxon>Mucoromycetes</taxon>
        <taxon>Mucorales</taxon>
        <taxon>Cunninghamellaceae</taxon>
        <taxon>Absidia</taxon>
    </lineage>
</organism>
<dbReference type="STRING" id="90262.A0A1X2HYT6"/>
<name>A0A1X2HYT6_9FUNG</name>
<proteinExistence type="predicted"/>
<dbReference type="EMBL" id="MCGE01000050">
    <property type="protein sequence ID" value="ORZ04523.1"/>
    <property type="molecule type" value="Genomic_DNA"/>
</dbReference>
<protein>
    <recommendedName>
        <fullName evidence="3">Integrase catalytic domain-containing protein</fullName>
    </recommendedName>
</protein>
<accession>A0A1X2HYT6</accession>
<evidence type="ECO:0000313" key="2">
    <source>
        <dbReference type="Proteomes" id="UP000193560"/>
    </source>
</evidence>
<dbReference type="AlphaFoldDB" id="A0A1X2HYT6"/>
<evidence type="ECO:0008006" key="3">
    <source>
        <dbReference type="Google" id="ProtNLM"/>
    </source>
</evidence>
<evidence type="ECO:0000313" key="1">
    <source>
        <dbReference type="EMBL" id="ORZ04523.1"/>
    </source>
</evidence>
<reference evidence="1 2" key="1">
    <citation type="submission" date="2016-07" db="EMBL/GenBank/DDBJ databases">
        <title>Pervasive Adenine N6-methylation of Active Genes in Fungi.</title>
        <authorList>
            <consortium name="DOE Joint Genome Institute"/>
            <person name="Mondo S.J."/>
            <person name="Dannebaum R.O."/>
            <person name="Kuo R.C."/>
            <person name="Labutti K."/>
            <person name="Haridas S."/>
            <person name="Kuo A."/>
            <person name="Salamov A."/>
            <person name="Ahrendt S.R."/>
            <person name="Lipzen A."/>
            <person name="Sullivan W."/>
            <person name="Andreopoulos W.B."/>
            <person name="Clum A."/>
            <person name="Lindquist E."/>
            <person name="Daum C."/>
            <person name="Ramamoorthy G.K."/>
            <person name="Gryganskyi A."/>
            <person name="Culley D."/>
            <person name="Magnuson J.K."/>
            <person name="James T.Y."/>
            <person name="O'Malley M.A."/>
            <person name="Stajich J.E."/>
            <person name="Spatafora J.W."/>
            <person name="Visel A."/>
            <person name="Grigoriev I.V."/>
        </authorList>
    </citation>
    <scope>NUCLEOTIDE SEQUENCE [LARGE SCALE GENOMIC DNA]</scope>
    <source>
        <strain evidence="1 2">NRRL 1336</strain>
    </source>
</reference>
<dbReference type="InterPro" id="IPR012337">
    <property type="entry name" value="RNaseH-like_sf"/>
</dbReference>